<proteinExistence type="predicted"/>
<comment type="caution">
    <text evidence="1">The sequence shown here is derived from an EMBL/GenBank/DDBJ whole genome shotgun (WGS) entry which is preliminary data.</text>
</comment>
<sequence>MIINTGMRTDIPACYSDWFFRRIWEKYVLVRNPYYPQQVTRYRLTPDVVDCLAFCTKNPEPMLGRLDEISVFPQFWFVTITPYGKEIEPQVPDKRKVLESFRVLSEKVGKRAVSWRYDPIFLSDRYSLSFHMEAFETMCAYLSGYTDQCVISFIDLYAKTKRNFPGVRPVRKEERLCIGKEFAQIAGKYQIRVRSCCEGTELAPYGIDISGCMTKEILEHAVGMEMQIPGGKKTPREGCSCVLGSDIGEYNTCGNGCIYCYANENKELVQEKMREHDTTSPLLTGHLRPEDEVKIAKQEKYCTGQMTLF</sequence>
<evidence type="ECO:0000313" key="2">
    <source>
        <dbReference type="Proteomes" id="UP001145094"/>
    </source>
</evidence>
<dbReference type="Proteomes" id="UP001145094">
    <property type="component" value="Unassembled WGS sequence"/>
</dbReference>
<reference evidence="1" key="3">
    <citation type="journal article" date="2023" name="Int. J. Syst. Evol. Microbiol.">
        <title>Sellimonas catena sp. nov., isolated from human faeces.</title>
        <authorList>
            <person name="Hisatomi A."/>
            <person name="Ohkuma M."/>
            <person name="Sakamoto M."/>
        </authorList>
    </citation>
    <scope>NUCLEOTIDE SEQUENCE</scope>
    <source>
        <strain evidence="1">18CBH55</strain>
    </source>
</reference>
<evidence type="ECO:0000313" key="1">
    <source>
        <dbReference type="EMBL" id="GLG88949.1"/>
    </source>
</evidence>
<name>A0A9W6CCR3_9FIRM</name>
<reference evidence="1" key="1">
    <citation type="submission" date="2022-11" db="EMBL/GenBank/DDBJ databases">
        <title>Draft genome sequence of Sellimonas catena strain 18CBH55.</title>
        <authorList>
            <person name="Atsushi H."/>
            <person name="Moriya O."/>
            <person name="Mitsuo S."/>
        </authorList>
    </citation>
    <scope>NUCLEOTIDE SEQUENCE</scope>
    <source>
        <strain evidence="1">18CBH55</strain>
    </source>
</reference>
<dbReference type="Pfam" id="PF08902">
    <property type="entry name" value="DUF1848"/>
    <property type="match status" value="1"/>
</dbReference>
<accession>A0A9W6CCR3</accession>
<organism evidence="1 2">
    <name type="scientific">Sellimonas catena</name>
    <dbReference type="NCBI Taxonomy" id="2994035"/>
    <lineage>
        <taxon>Bacteria</taxon>
        <taxon>Bacillati</taxon>
        <taxon>Bacillota</taxon>
        <taxon>Clostridia</taxon>
        <taxon>Lachnospirales</taxon>
        <taxon>Lachnospiraceae</taxon>
        <taxon>Sellimonas</taxon>
    </lineage>
</organism>
<gene>
    <name evidence="1" type="ORF">Selli2_03750</name>
</gene>
<dbReference type="EMBL" id="BSCH01000002">
    <property type="protein sequence ID" value="GLG88949.1"/>
    <property type="molecule type" value="Genomic_DNA"/>
</dbReference>
<dbReference type="AlphaFoldDB" id="A0A9W6CCR3"/>
<dbReference type="InterPro" id="IPR014998">
    <property type="entry name" value="DUF1848"/>
</dbReference>
<reference evidence="1" key="2">
    <citation type="submission" date="2022-11" db="EMBL/GenBank/DDBJ databases">
        <title>Draft genome sequence of Sellimonas catena strain 18CBH55.</title>
        <authorList>
            <person name="Hisatomi A."/>
            <person name="Ohkuma M."/>
            <person name="Sakamoto M."/>
        </authorList>
    </citation>
    <scope>NUCLEOTIDE SEQUENCE</scope>
    <source>
        <strain evidence="1">18CBH55</strain>
    </source>
</reference>
<evidence type="ECO:0008006" key="3">
    <source>
        <dbReference type="Google" id="ProtNLM"/>
    </source>
</evidence>
<protein>
    <recommendedName>
        <fullName evidence="3">DUF1848 domain-containing protein</fullName>
    </recommendedName>
</protein>
<dbReference type="RefSeq" id="WP_281844373.1">
    <property type="nucleotide sequence ID" value="NZ_BSCH01000002.1"/>
</dbReference>